<dbReference type="GO" id="GO:0004135">
    <property type="term" value="F:amylo-alpha-1,6-glucosidase activity"/>
    <property type="evidence" value="ECO:0007669"/>
    <property type="project" value="InterPro"/>
</dbReference>
<dbReference type="SMART" id="SM00642">
    <property type="entry name" value="Aamy"/>
    <property type="match status" value="1"/>
</dbReference>
<proteinExistence type="inferred from homology"/>
<protein>
    <submittedName>
        <fullName evidence="6">Glycogen debranching protein GlgX</fullName>
    </submittedName>
</protein>
<dbReference type="NCBIfam" id="TIGR02100">
    <property type="entry name" value="glgX_debranch"/>
    <property type="match status" value="1"/>
</dbReference>
<feature type="domain" description="Glycosyl hydrolase family 13 catalytic" evidence="5">
    <location>
        <begin position="158"/>
        <end position="563"/>
    </location>
</feature>
<evidence type="ECO:0000256" key="2">
    <source>
        <dbReference type="ARBA" id="ARBA00022801"/>
    </source>
</evidence>
<gene>
    <name evidence="6" type="primary">glgX</name>
    <name evidence="6" type="ORF">brsh051_28090</name>
</gene>
<dbReference type="Pfam" id="PF02922">
    <property type="entry name" value="CBM_48"/>
    <property type="match status" value="1"/>
</dbReference>
<feature type="region of interest" description="Disordered" evidence="4">
    <location>
        <begin position="460"/>
        <end position="481"/>
    </location>
</feature>
<dbReference type="Proteomes" id="UP001431656">
    <property type="component" value="Chromosome"/>
</dbReference>
<evidence type="ECO:0000313" key="6">
    <source>
        <dbReference type="EMBL" id="BEH03528.1"/>
    </source>
</evidence>
<dbReference type="InterPro" id="IPR014756">
    <property type="entry name" value="Ig_E-set"/>
</dbReference>
<dbReference type="SUPFAM" id="SSF51011">
    <property type="entry name" value="Glycosyl hydrolase domain"/>
    <property type="match status" value="1"/>
</dbReference>
<name>A0AAN0K800_9ACTN</name>
<evidence type="ECO:0000313" key="7">
    <source>
        <dbReference type="Proteomes" id="UP001431656"/>
    </source>
</evidence>
<dbReference type="InterPro" id="IPR017853">
    <property type="entry name" value="GH"/>
</dbReference>
<dbReference type="Gene3D" id="3.20.20.80">
    <property type="entry name" value="Glycosidases"/>
    <property type="match status" value="1"/>
</dbReference>
<dbReference type="AlphaFoldDB" id="A0AAN0K800"/>
<evidence type="ECO:0000259" key="5">
    <source>
        <dbReference type="SMART" id="SM00642"/>
    </source>
</evidence>
<evidence type="ECO:0000256" key="1">
    <source>
        <dbReference type="ARBA" id="ARBA00008061"/>
    </source>
</evidence>
<feature type="compositionally biased region" description="Basic and acidic residues" evidence="4">
    <location>
        <begin position="463"/>
        <end position="476"/>
    </location>
</feature>
<dbReference type="InterPro" id="IPR013783">
    <property type="entry name" value="Ig-like_fold"/>
</dbReference>
<dbReference type="SUPFAM" id="SSF81296">
    <property type="entry name" value="E set domains"/>
    <property type="match status" value="1"/>
</dbReference>
<dbReference type="Gene3D" id="2.60.40.1180">
    <property type="entry name" value="Golgi alpha-mannosidase II"/>
    <property type="match status" value="1"/>
</dbReference>
<dbReference type="InterPro" id="IPR011837">
    <property type="entry name" value="Glycogen_debranch_GlgX"/>
</dbReference>
<dbReference type="SUPFAM" id="SSF51445">
    <property type="entry name" value="(Trans)glycosidases"/>
    <property type="match status" value="1"/>
</dbReference>
<dbReference type="KEGG" id="broo:brsh051_28090"/>
<dbReference type="Gene3D" id="2.60.40.10">
    <property type="entry name" value="Immunoglobulins"/>
    <property type="match status" value="1"/>
</dbReference>
<dbReference type="InterPro" id="IPR044505">
    <property type="entry name" value="GlgX_Isoamylase_N_E_set"/>
</dbReference>
<keyword evidence="2" id="KW-0378">Hydrolase</keyword>
<evidence type="ECO:0000256" key="4">
    <source>
        <dbReference type="SAM" id="MobiDB-lite"/>
    </source>
</evidence>
<reference evidence="6" key="1">
    <citation type="journal article" date="2024" name="Int. J. Syst. Evol. Microbiol.">
        <title>Brooklawnia propionicigenes sp. nov., a facultatively anaerobic, propionate-producing bacterium isolated from a methanogenic reactor treating waste from cattle farms.</title>
        <authorList>
            <person name="Akita Y."/>
            <person name="Ueki A."/>
            <person name="Tonouchi A."/>
            <person name="Sugawara Y."/>
            <person name="Honma S."/>
            <person name="Kaku N."/>
            <person name="Ueki K."/>
        </authorList>
    </citation>
    <scope>NUCLEOTIDE SEQUENCE</scope>
    <source>
        <strain evidence="6">SH051</strain>
    </source>
</reference>
<comment type="similarity">
    <text evidence="1">Belongs to the glycosyl hydrolase 13 family.</text>
</comment>
<accession>A0AAN0K800</accession>
<organism evidence="6 7">
    <name type="scientific">Brooklawnia propionicigenes</name>
    <dbReference type="NCBI Taxonomy" id="3041175"/>
    <lineage>
        <taxon>Bacteria</taxon>
        <taxon>Bacillati</taxon>
        <taxon>Actinomycetota</taxon>
        <taxon>Actinomycetes</taxon>
        <taxon>Propionibacteriales</taxon>
        <taxon>Propionibacteriaceae</taxon>
        <taxon>Brooklawnia</taxon>
    </lineage>
</organism>
<dbReference type="RefSeq" id="WP_286266109.1">
    <property type="nucleotide sequence ID" value="NZ_AP028056.1"/>
</dbReference>
<dbReference type="CDD" id="cd11326">
    <property type="entry name" value="AmyAc_Glg_debranch"/>
    <property type="match status" value="1"/>
</dbReference>
<keyword evidence="3" id="KW-0326">Glycosidase</keyword>
<dbReference type="GO" id="GO:0005980">
    <property type="term" value="P:glycogen catabolic process"/>
    <property type="evidence" value="ECO:0007669"/>
    <property type="project" value="InterPro"/>
</dbReference>
<evidence type="ECO:0000256" key="3">
    <source>
        <dbReference type="ARBA" id="ARBA00023295"/>
    </source>
</evidence>
<dbReference type="PANTHER" id="PTHR43002">
    <property type="entry name" value="GLYCOGEN DEBRANCHING ENZYME"/>
    <property type="match status" value="1"/>
</dbReference>
<keyword evidence="7" id="KW-1185">Reference proteome</keyword>
<dbReference type="Pfam" id="PF00128">
    <property type="entry name" value="Alpha-amylase"/>
    <property type="match status" value="2"/>
</dbReference>
<dbReference type="InterPro" id="IPR013780">
    <property type="entry name" value="Glyco_hydro_b"/>
</dbReference>
<dbReference type="EMBL" id="AP028056">
    <property type="protein sequence ID" value="BEH03528.1"/>
    <property type="molecule type" value="Genomic_DNA"/>
</dbReference>
<dbReference type="CDD" id="cd02856">
    <property type="entry name" value="E_set_GDE_Isoamylase_N"/>
    <property type="match status" value="1"/>
</dbReference>
<dbReference type="InterPro" id="IPR004193">
    <property type="entry name" value="Glyco_hydro_13_N"/>
</dbReference>
<sequence>MPARATGLPGAHLTREGCEFRLPAPRAKAVELVLLDADMHQRTFPMSVLEGSWYARVLDVRPGQRYGYRVYGEWNPSAGLRDNPAKLLVDPYARAITSGVDYRGPVRDHVPDASHVMDERDSFAAVPLSVVVSHTPPPLPIAKRRPLSQSVIYEAHVKGLTRLHPEVPEHLRGTYAGIAYPAVIDHLKQLGVTAIELLPVHHFVSESAIAARGKTNYWGYSTLGFFAPHGAYCSVGTTGEQVDEFKAMVSALHQAGIEVILDVVYNHTCEGGIDGPTLCFRGIDHRDYYRLHADLSSDYDVTGCGNSLDTSKPAVLALVLDSMRYWVTEMGVDGFRFDLATTLVRDSHHHVDQNHPFKRVIADDPVFDDIKMIAEPWDMGPFGYQVGRFGRGWSEWNDRYRGFMRDYWRGTVGVQELATRLSGSADLFDGSDRPPSASINFITAHDGFTMRDLVSYNHKHNKANGEHNRDGSDDNRSWNCGVEGETDDEEINALRHRQVRNLIATLLLSRGVPMITAGDEMGRTQLGNNNAYCQDNPTSWIDWKLAEEWSELTKLTSELTELRANSRLLNYDDYLYRSEILDAHGQSLQRYNLAWMNGYSGEMQAHDWQDDGRRLLGMYLSSRTEAMLIWFYSGAHPIQIVMPGGPWGWDYKIVSSTADPGELPTISLLPGDSMALPGRTVAVMKVKVPSDAKTLRRAIASLTRSRGSKR</sequence>
<dbReference type="InterPro" id="IPR006047">
    <property type="entry name" value="GH13_cat_dom"/>
</dbReference>